<accession>A0A9W9K6M1</accession>
<keyword evidence="1" id="KW-0813">Transport</keyword>
<protein>
    <submittedName>
        <fullName evidence="5">Uncharacterized protein</fullName>
    </submittedName>
</protein>
<dbReference type="GeneID" id="81358772"/>
<dbReference type="PRINTS" id="PR00449">
    <property type="entry name" value="RASTRNSFRMNG"/>
</dbReference>
<dbReference type="InterPro" id="IPR001806">
    <property type="entry name" value="Small_GTPase"/>
</dbReference>
<dbReference type="AlphaFoldDB" id="A0A9W9K6M1"/>
<gene>
    <name evidence="5" type="ORF">N7532_007300</name>
</gene>
<evidence type="ECO:0000313" key="5">
    <source>
        <dbReference type="EMBL" id="KAJ5095009.1"/>
    </source>
</evidence>
<organism evidence="5 6">
    <name type="scientific">Penicillium argentinense</name>
    <dbReference type="NCBI Taxonomy" id="1131581"/>
    <lineage>
        <taxon>Eukaryota</taxon>
        <taxon>Fungi</taxon>
        <taxon>Dikarya</taxon>
        <taxon>Ascomycota</taxon>
        <taxon>Pezizomycotina</taxon>
        <taxon>Eurotiomycetes</taxon>
        <taxon>Eurotiomycetidae</taxon>
        <taxon>Eurotiales</taxon>
        <taxon>Aspergillaceae</taxon>
        <taxon>Penicillium</taxon>
    </lineage>
</organism>
<evidence type="ECO:0000313" key="6">
    <source>
        <dbReference type="Proteomes" id="UP001149074"/>
    </source>
</evidence>
<dbReference type="GO" id="GO:0000054">
    <property type="term" value="P:ribosomal subunit export from nucleus"/>
    <property type="evidence" value="ECO:0007669"/>
    <property type="project" value="TreeGrafter"/>
</dbReference>
<dbReference type="GO" id="GO:0005737">
    <property type="term" value="C:cytoplasm"/>
    <property type="evidence" value="ECO:0007669"/>
    <property type="project" value="TreeGrafter"/>
</dbReference>
<name>A0A9W9K6M1_9EURO</name>
<proteinExistence type="predicted"/>
<dbReference type="RefSeq" id="XP_056473159.1">
    <property type="nucleotide sequence ID" value="XM_056619793.1"/>
</dbReference>
<keyword evidence="2" id="KW-0547">Nucleotide-binding</keyword>
<dbReference type="EMBL" id="JAPQKI010000006">
    <property type="protein sequence ID" value="KAJ5095009.1"/>
    <property type="molecule type" value="Genomic_DNA"/>
</dbReference>
<dbReference type="InterPro" id="IPR002041">
    <property type="entry name" value="Ran_GTPase"/>
</dbReference>
<keyword evidence="4" id="KW-0342">GTP-binding</keyword>
<evidence type="ECO:0000256" key="4">
    <source>
        <dbReference type="ARBA" id="ARBA00023134"/>
    </source>
</evidence>
<dbReference type="PANTHER" id="PTHR24071">
    <property type="entry name" value="RAN GTPASE"/>
    <property type="match status" value="1"/>
</dbReference>
<dbReference type="GO" id="GO:0006606">
    <property type="term" value="P:protein import into nucleus"/>
    <property type="evidence" value="ECO:0007669"/>
    <property type="project" value="TreeGrafter"/>
</dbReference>
<evidence type="ECO:0000256" key="2">
    <source>
        <dbReference type="ARBA" id="ARBA00022741"/>
    </source>
</evidence>
<dbReference type="PANTHER" id="PTHR24071:SF0">
    <property type="entry name" value="GTP-BINDING NUCLEAR PROTEIN RAN"/>
    <property type="match status" value="1"/>
</dbReference>
<dbReference type="GO" id="GO:0003924">
    <property type="term" value="F:GTPase activity"/>
    <property type="evidence" value="ECO:0007669"/>
    <property type="project" value="InterPro"/>
</dbReference>
<evidence type="ECO:0000256" key="1">
    <source>
        <dbReference type="ARBA" id="ARBA00022448"/>
    </source>
</evidence>
<dbReference type="SMART" id="SM00175">
    <property type="entry name" value="RAB"/>
    <property type="match status" value="1"/>
</dbReference>
<keyword evidence="3" id="KW-0653">Protein transport</keyword>
<dbReference type="Gene3D" id="3.40.50.300">
    <property type="entry name" value="P-loop containing nucleotide triphosphate hydrolases"/>
    <property type="match status" value="1"/>
</dbReference>
<dbReference type="Pfam" id="PF00071">
    <property type="entry name" value="Ras"/>
    <property type="match status" value="1"/>
</dbReference>
<dbReference type="GO" id="GO:0005525">
    <property type="term" value="F:GTP binding"/>
    <property type="evidence" value="ECO:0007669"/>
    <property type="project" value="UniProtKB-KW"/>
</dbReference>
<dbReference type="GO" id="GO:0005634">
    <property type="term" value="C:nucleus"/>
    <property type="evidence" value="ECO:0007669"/>
    <property type="project" value="TreeGrafter"/>
</dbReference>
<keyword evidence="6" id="KW-1185">Reference proteome</keyword>
<sequence>MVSTPLLGPFKVAVLGDAGVGKRSLISQKREGKFNLEYMPTIGYEICPLPWTTNHGTIILDLCDISGSYCDIGMRTDCLRDAHAAVIVVDRSEQQTVDNALYWYREFVSVTGPDTPFLVCSTKRCLAQYASDAHPDVIDWPAEMGNVTYFHISSDEEGMEFPLDDRPFSNLFTALTNLPDIVLATVCGIPYQVPELLEKYRREMEEAASRPIPDPSDDENL</sequence>
<dbReference type="Proteomes" id="UP001149074">
    <property type="component" value="Unassembled WGS sequence"/>
</dbReference>
<comment type="caution">
    <text evidence="5">The sequence shown here is derived from an EMBL/GenBank/DDBJ whole genome shotgun (WGS) entry which is preliminary data.</text>
</comment>
<dbReference type="SMART" id="SM00176">
    <property type="entry name" value="RAN"/>
    <property type="match status" value="1"/>
</dbReference>
<evidence type="ECO:0000256" key="3">
    <source>
        <dbReference type="ARBA" id="ARBA00022927"/>
    </source>
</evidence>
<reference evidence="5" key="2">
    <citation type="journal article" date="2023" name="IMA Fungus">
        <title>Comparative genomic study of the Penicillium genus elucidates a diverse pangenome and 15 lateral gene transfer events.</title>
        <authorList>
            <person name="Petersen C."/>
            <person name="Sorensen T."/>
            <person name="Nielsen M.R."/>
            <person name="Sondergaard T.E."/>
            <person name="Sorensen J.L."/>
            <person name="Fitzpatrick D.A."/>
            <person name="Frisvad J.C."/>
            <person name="Nielsen K.L."/>
        </authorList>
    </citation>
    <scope>NUCLEOTIDE SEQUENCE</scope>
    <source>
        <strain evidence="5">IBT 30761</strain>
    </source>
</reference>
<dbReference type="SUPFAM" id="SSF52540">
    <property type="entry name" value="P-loop containing nucleoside triphosphate hydrolases"/>
    <property type="match status" value="1"/>
</dbReference>
<reference evidence="5" key="1">
    <citation type="submission" date="2022-11" db="EMBL/GenBank/DDBJ databases">
        <authorList>
            <person name="Petersen C."/>
        </authorList>
    </citation>
    <scope>NUCLEOTIDE SEQUENCE</scope>
    <source>
        <strain evidence="5">IBT 30761</strain>
    </source>
</reference>
<dbReference type="OrthoDB" id="48625at2759"/>
<dbReference type="InterPro" id="IPR027417">
    <property type="entry name" value="P-loop_NTPase"/>
</dbReference>